<dbReference type="InterPro" id="IPR027417">
    <property type="entry name" value="P-loop_NTPase"/>
</dbReference>
<dbReference type="SUPFAM" id="SSF52540">
    <property type="entry name" value="P-loop containing nucleoside triphosphate hydrolases"/>
    <property type="match status" value="1"/>
</dbReference>
<reference evidence="1" key="1">
    <citation type="submission" date="2020-04" db="EMBL/GenBank/DDBJ databases">
        <title>A desert anoxygenic phototrophic bacterium fixes CO2 using RubisCO under aerobic conditions.</title>
        <authorList>
            <person name="Tang K."/>
        </authorList>
    </citation>
    <scope>NUCLEOTIDE SEQUENCE [LARGE SCALE GENOMIC DNA]</scope>
    <source>
        <strain evidence="1">MIMtkB3</strain>
    </source>
</reference>
<dbReference type="EMBL" id="CP051775">
    <property type="protein sequence ID" value="QJE73342.1"/>
    <property type="molecule type" value="Genomic_DNA"/>
</dbReference>
<keyword evidence="2" id="KW-1185">Reference proteome</keyword>
<dbReference type="KEGG" id="acru:HHL28_09760"/>
<sequence>MGLVINVRGTSGSGKTTLVRRLMAEFGWPAGEAVTRPGRDRPLAWRLAHPLGGRPLVVLGHYGEGPVGGCDTIGQADGGPAGALALADSMAADGHDVLLEGLVLSGEHVATSALARRRPLHVLRLDTPVADCVRHLCARRRCGPGSRPVLAAKVERERAALEQACGQLHGLARVESLGLQAALGRSRQLLGLEPEAKPLFQNRFIPKLQLPILVEARVARPI</sequence>
<evidence type="ECO:0000313" key="2">
    <source>
        <dbReference type="Proteomes" id="UP000501891"/>
    </source>
</evidence>
<accession>A0A858R7X7</accession>
<name>A0A858R7X7_9PROT</name>
<gene>
    <name evidence="1" type="ORF">HHL28_09760</name>
</gene>
<evidence type="ECO:0000313" key="1">
    <source>
        <dbReference type="EMBL" id="QJE73342.1"/>
    </source>
</evidence>
<protein>
    <submittedName>
        <fullName evidence="1">Uncharacterized protein</fullName>
    </submittedName>
</protein>
<dbReference type="AlphaFoldDB" id="A0A858R7X7"/>
<proteinExistence type="predicted"/>
<organism evidence="1 2">
    <name type="scientific">Aerophototrophica crusticola</name>
    <dbReference type="NCBI Taxonomy" id="1709002"/>
    <lineage>
        <taxon>Bacteria</taxon>
        <taxon>Pseudomonadati</taxon>
        <taxon>Pseudomonadota</taxon>
        <taxon>Alphaproteobacteria</taxon>
        <taxon>Rhodospirillales</taxon>
        <taxon>Rhodospirillaceae</taxon>
        <taxon>Aerophototrophica</taxon>
    </lineage>
</organism>
<dbReference type="Gene3D" id="3.40.50.300">
    <property type="entry name" value="P-loop containing nucleotide triphosphate hydrolases"/>
    <property type="match status" value="1"/>
</dbReference>
<dbReference type="Proteomes" id="UP000501891">
    <property type="component" value="Chromosome"/>
</dbReference>